<gene>
    <name evidence="5" type="ORF">PQU98_14370</name>
</gene>
<dbReference type="PANTHER" id="PTHR46825:SF9">
    <property type="entry name" value="BETA-LACTAMASE-RELATED DOMAIN-CONTAINING PROTEIN"/>
    <property type="match status" value="1"/>
</dbReference>
<proteinExistence type="predicted"/>
<name>A0ABT5HM75_9CAUL</name>
<dbReference type="Proteomes" id="UP001218579">
    <property type="component" value="Unassembled WGS sequence"/>
</dbReference>
<dbReference type="InterPro" id="IPR050491">
    <property type="entry name" value="AmpC-like"/>
</dbReference>
<reference evidence="5 6" key="1">
    <citation type="submission" date="2023-01" db="EMBL/GenBank/DDBJ databases">
        <title>Novel species of the genus Asticcacaulis isolated from rivers.</title>
        <authorList>
            <person name="Lu H."/>
        </authorList>
    </citation>
    <scope>NUCLEOTIDE SEQUENCE [LARGE SCALE GENOMIC DNA]</scope>
    <source>
        <strain evidence="5 6">LKC15W</strain>
    </source>
</reference>
<feature type="transmembrane region" description="Helical" evidence="2">
    <location>
        <begin position="663"/>
        <end position="690"/>
    </location>
</feature>
<keyword evidence="2" id="KW-1133">Transmembrane helix</keyword>
<feature type="chain" id="PRO_5045564742" evidence="3">
    <location>
        <begin position="34"/>
        <end position="732"/>
    </location>
</feature>
<sequence>MPPGFLPRLSKTPGLCGALAGLVLGLMGLQAAAAPPSETASPPAIVSPSPLAPPVTSPVQAAPAPAKPAPQRPRPNSVTAPAPNLPPASAVPASAADIEAFTDSVIPALMKRDHVLGTTVAIVQGGKPLLIKGYGYDRLSPARATNGYTSLFRLGSITKTFTWIVARQEIEAGRIKLDAPIADYLPPDIFREDRRYEPLRMRDLMAHTTGYEDTSLGHLFSLDPTHLQSTDSYLRRHTPMRVRDRGQFSSYSNFGAALAAMTAVQTSKARDVPGLMEARIFKPLGLNHTTLREPYNPDTSLSELPAPMGRDLAANLSSGFLWDGATWQTEPFDHSIAMSGALGGSSTAADMSRYMALLLGNGQLDGVQIFGPSSANAFRNPLLKLPKGYNGWASGFVMREHPSGVMTYGHGGATLWFNANMILVPELDIGIYVAANTQTGEALTEAYPDLLLAHLKGDAPTHAPLRPASDMSYGSHRAYYDAISGQYASTRRAYSGLEGAITRLINTVDVAFDANGRMILSSGDGMAAYVPAGTSGFFLPEDRGNSGTGLNSGSLRVAFKPEGGRALAFETSSNMTRYERIGWVHQPQTLGGFTKLVLVSCLVMLVGLTRQHHQNNPTEAQTRAAWLSYGIAFMWLLAIWAFSDWRAGLGSDPSSLFINWPSGMVRMASGLAFLAALGTALQFALMFWVWQDAQYYTDGWSLTQKIGHTALMAFWALYSLILIMWGALTWWS</sequence>
<comment type="caution">
    <text evidence="5">The sequence shown here is derived from an EMBL/GenBank/DDBJ whole genome shotgun (WGS) entry which is preliminary data.</text>
</comment>
<dbReference type="EMBL" id="JAQQKV010000003">
    <property type="protein sequence ID" value="MDC7677327.1"/>
    <property type="molecule type" value="Genomic_DNA"/>
</dbReference>
<keyword evidence="2" id="KW-0812">Transmembrane</keyword>
<dbReference type="InterPro" id="IPR001466">
    <property type="entry name" value="Beta-lactam-related"/>
</dbReference>
<feature type="compositionally biased region" description="Low complexity" evidence="1">
    <location>
        <begin position="34"/>
        <end position="44"/>
    </location>
</feature>
<evidence type="ECO:0000256" key="1">
    <source>
        <dbReference type="SAM" id="MobiDB-lite"/>
    </source>
</evidence>
<dbReference type="PANTHER" id="PTHR46825">
    <property type="entry name" value="D-ALANYL-D-ALANINE-CARBOXYPEPTIDASE/ENDOPEPTIDASE AMPH"/>
    <property type="match status" value="1"/>
</dbReference>
<dbReference type="GO" id="GO:0016787">
    <property type="term" value="F:hydrolase activity"/>
    <property type="evidence" value="ECO:0007669"/>
    <property type="project" value="UniProtKB-KW"/>
</dbReference>
<evidence type="ECO:0000313" key="5">
    <source>
        <dbReference type="EMBL" id="MDC7677327.1"/>
    </source>
</evidence>
<feature type="transmembrane region" description="Helical" evidence="2">
    <location>
        <begin position="711"/>
        <end position="731"/>
    </location>
</feature>
<dbReference type="InterPro" id="IPR012338">
    <property type="entry name" value="Beta-lactam/transpept-like"/>
</dbReference>
<dbReference type="RefSeq" id="WP_272745650.1">
    <property type="nucleotide sequence ID" value="NZ_JAQQKV010000003.1"/>
</dbReference>
<dbReference type="Gene3D" id="3.40.710.10">
    <property type="entry name" value="DD-peptidase/beta-lactamase superfamily"/>
    <property type="match status" value="1"/>
</dbReference>
<feature type="transmembrane region" description="Helical" evidence="2">
    <location>
        <begin position="624"/>
        <end position="643"/>
    </location>
</feature>
<keyword evidence="5" id="KW-0378">Hydrolase</keyword>
<evidence type="ECO:0000313" key="6">
    <source>
        <dbReference type="Proteomes" id="UP001218579"/>
    </source>
</evidence>
<feature type="transmembrane region" description="Helical" evidence="2">
    <location>
        <begin position="590"/>
        <end position="608"/>
    </location>
</feature>
<evidence type="ECO:0000259" key="4">
    <source>
        <dbReference type="Pfam" id="PF00144"/>
    </source>
</evidence>
<feature type="region of interest" description="Disordered" evidence="1">
    <location>
        <begin position="34"/>
        <end position="90"/>
    </location>
</feature>
<evidence type="ECO:0000256" key="3">
    <source>
        <dbReference type="SAM" id="SignalP"/>
    </source>
</evidence>
<keyword evidence="6" id="KW-1185">Reference proteome</keyword>
<dbReference type="SUPFAM" id="SSF56601">
    <property type="entry name" value="beta-lactamase/transpeptidase-like"/>
    <property type="match status" value="1"/>
</dbReference>
<keyword evidence="2" id="KW-0472">Membrane</keyword>
<feature type="domain" description="Beta-lactamase-related" evidence="4">
    <location>
        <begin position="103"/>
        <end position="444"/>
    </location>
</feature>
<organism evidence="5 6">
    <name type="scientific">Asticcacaulis machinosus</name>
    <dbReference type="NCBI Taxonomy" id="2984211"/>
    <lineage>
        <taxon>Bacteria</taxon>
        <taxon>Pseudomonadati</taxon>
        <taxon>Pseudomonadota</taxon>
        <taxon>Alphaproteobacteria</taxon>
        <taxon>Caulobacterales</taxon>
        <taxon>Caulobacteraceae</taxon>
        <taxon>Asticcacaulis</taxon>
    </lineage>
</organism>
<feature type="signal peptide" evidence="3">
    <location>
        <begin position="1"/>
        <end position="33"/>
    </location>
</feature>
<accession>A0ABT5HM75</accession>
<dbReference type="Pfam" id="PF00144">
    <property type="entry name" value="Beta-lactamase"/>
    <property type="match status" value="1"/>
</dbReference>
<evidence type="ECO:0000256" key="2">
    <source>
        <dbReference type="SAM" id="Phobius"/>
    </source>
</evidence>
<protein>
    <submittedName>
        <fullName evidence="5">Serine hydrolase</fullName>
    </submittedName>
</protein>
<keyword evidence="3" id="KW-0732">Signal</keyword>